<keyword evidence="2" id="KW-0732">Signal</keyword>
<dbReference type="Pfam" id="PF05345">
    <property type="entry name" value="He_PIG"/>
    <property type="match status" value="1"/>
</dbReference>
<organism evidence="3 4">
    <name type="scientific">Asanoa ferruginea</name>
    <dbReference type="NCBI Taxonomy" id="53367"/>
    <lineage>
        <taxon>Bacteria</taxon>
        <taxon>Bacillati</taxon>
        <taxon>Actinomycetota</taxon>
        <taxon>Actinomycetes</taxon>
        <taxon>Micromonosporales</taxon>
        <taxon>Micromonosporaceae</taxon>
        <taxon>Asanoa</taxon>
    </lineage>
</organism>
<name>A0A3D9ZQE5_9ACTN</name>
<dbReference type="InterPro" id="IPR006311">
    <property type="entry name" value="TAT_signal"/>
</dbReference>
<dbReference type="InterPro" id="IPR013783">
    <property type="entry name" value="Ig-like_fold"/>
</dbReference>
<dbReference type="PROSITE" id="PS51318">
    <property type="entry name" value="TAT"/>
    <property type="match status" value="1"/>
</dbReference>
<feature type="signal peptide" evidence="2">
    <location>
        <begin position="1"/>
        <end position="45"/>
    </location>
</feature>
<protein>
    <submittedName>
        <fullName evidence="3">Putative Ig domain-containing protein</fullName>
    </submittedName>
</protein>
<accession>A0A3D9ZQE5</accession>
<dbReference type="GO" id="GO:0005975">
    <property type="term" value="P:carbohydrate metabolic process"/>
    <property type="evidence" value="ECO:0007669"/>
    <property type="project" value="UniProtKB-ARBA"/>
</dbReference>
<evidence type="ECO:0000313" key="4">
    <source>
        <dbReference type="Proteomes" id="UP000256913"/>
    </source>
</evidence>
<dbReference type="Pfam" id="PF13574">
    <property type="entry name" value="Reprolysin_2"/>
    <property type="match status" value="1"/>
</dbReference>
<sequence>MAVTRTVHSPASGHGGRRRRRLAAVVVAALAAALLPMVAPAPASAAPAQPKGPWTRVAGKPAASKAGRPADIRAKRVAAYTLDRASMTSTLGSAPKQTARTAAPLVVSLPTPAGDLQRFELADSPVMEAGLAAKHPEIKTYAGKGIDDPLATVRADLTPLGFHASVRSPHGAWYVDPYYNRDQALYVSYYGRDLTDSHGEFVEREDVTSAAQALQEEVAAAGAPVSLRTYRVALVTDPSYATFFGADNVTAAKVTLMNRVTQIYEDETAIRLVLINDTDKTNLNSPALATEPNGPCGAAACFTPAQLAGCAGGTLNRNRIVLGQLVGASNYDVGHLGLGVNGGGVAGLGVIGGDGKARGCTGLPTPVGDFYAVDYVAHEMGHQFGGNHTFNGTQLNCSGGNRSAANSVEPGSGSSIMAYAGICRQDDLQPHSDPYWSQRSYTEITTYVTSSRPAINEVQTVSLREFDTDGDSFTIGFGGTDSAPIVRGTTYTTTDLKAAIEAIAPAGTTVTVAAFGGGAGALTDDGFQVAFNGGPLAATNVDALALTNLTGASGFVGETAKGGAIDNGGNLVEETGNHTPVVTVPDAVTIPVRTPFSLTGSATDSDGDPVTYLWEQNDRGGISGGSTAGTALVSNVKTSGPLFRQFGTAAVVSPTDTLEYYSPGENAVSTNPTRVFPDLAQIAAGNTNAADGTCPPAPPPPTSGGSNVPPEIRDCLSEFLPTADWVGFNNDRTMHFRLTARDAHPGGGGVGNAETAITLAPESGPFLVTSQATTSTVEGGTAQEVTWAVAGTDVAPVNAAAVRVSLSVDGGATFPYVLAESTPNDGGESVTLPNVGTAHGRIRIEAVGNIFFDLNDADIAINAAPVVSHNAPSTVQYSDALSPAVTVSASDPDTSGVNLSATAAGLPSGLSLAVASTSGDDSRPGTRTWTVAGTTTAAPGAYPVTVTVTDDTGVARTTSFTITVTAEDADATYTGDLLAFGANGATVLLRATVRDSSAFVGSNDHAPGDIRNATVTFKEGGKTLCTAPVGPLGSAATVGSASCGAPLSRGSHTITAVVGNYYTGGGSALVKVAKPDGARLTGDGNIRSLRSAGSYPASPGSRTDFAFEVKSGKSLTGYANVEFHSGGRTYELRGTAFDSFGADAAGHVEQADFRARATLKDVTNPRHPTTVASGLTLQVTATDRGHPGSADSVAITVWNGSTLVFSSEWTGARTQEIRLAGGNLVVH</sequence>
<dbReference type="Proteomes" id="UP000256913">
    <property type="component" value="Unassembled WGS sequence"/>
</dbReference>
<proteinExistence type="predicted"/>
<dbReference type="EMBL" id="QUMQ01000001">
    <property type="protein sequence ID" value="REF99099.1"/>
    <property type="molecule type" value="Genomic_DNA"/>
</dbReference>
<gene>
    <name evidence="3" type="ORF">DFJ67_5125</name>
</gene>
<dbReference type="Gene3D" id="2.60.40.10">
    <property type="entry name" value="Immunoglobulins"/>
    <property type="match status" value="2"/>
</dbReference>
<keyword evidence="4" id="KW-1185">Reference proteome</keyword>
<reference evidence="3 4" key="1">
    <citation type="submission" date="2018-08" db="EMBL/GenBank/DDBJ databases">
        <title>Sequencing the genomes of 1000 actinobacteria strains.</title>
        <authorList>
            <person name="Klenk H.-P."/>
        </authorList>
    </citation>
    <scope>NUCLEOTIDE SEQUENCE [LARGE SCALE GENOMIC DNA]</scope>
    <source>
        <strain evidence="3 4">DSM 44099</strain>
    </source>
</reference>
<dbReference type="SUPFAM" id="SSF55486">
    <property type="entry name" value="Metalloproteases ('zincins'), catalytic domain"/>
    <property type="match status" value="1"/>
</dbReference>
<feature type="chain" id="PRO_5017746324" evidence="2">
    <location>
        <begin position="46"/>
        <end position="1227"/>
    </location>
</feature>
<dbReference type="GO" id="GO:0008237">
    <property type="term" value="F:metallopeptidase activity"/>
    <property type="evidence" value="ECO:0007669"/>
    <property type="project" value="InterPro"/>
</dbReference>
<dbReference type="InterPro" id="IPR024079">
    <property type="entry name" value="MetalloPept_cat_dom_sf"/>
</dbReference>
<evidence type="ECO:0000313" key="3">
    <source>
        <dbReference type="EMBL" id="REF99099.1"/>
    </source>
</evidence>
<comment type="caution">
    <text evidence="3">The sequence shown here is derived from an EMBL/GenBank/DDBJ whole genome shotgun (WGS) entry which is preliminary data.</text>
</comment>
<feature type="region of interest" description="Disordered" evidence="1">
    <location>
        <begin position="43"/>
        <end position="70"/>
    </location>
</feature>
<evidence type="ECO:0000256" key="2">
    <source>
        <dbReference type="SAM" id="SignalP"/>
    </source>
</evidence>
<evidence type="ECO:0000256" key="1">
    <source>
        <dbReference type="SAM" id="MobiDB-lite"/>
    </source>
</evidence>
<dbReference type="AlphaFoldDB" id="A0A3D9ZQE5"/>
<dbReference type="Gene3D" id="3.40.390.10">
    <property type="entry name" value="Collagenase (Catalytic Domain)"/>
    <property type="match status" value="1"/>
</dbReference>